<gene>
    <name evidence="1" type="ORF">CDL15_Pgr024138</name>
</gene>
<dbReference type="Proteomes" id="UP000197138">
    <property type="component" value="Unassembled WGS sequence"/>
</dbReference>
<evidence type="ECO:0000313" key="1">
    <source>
        <dbReference type="EMBL" id="OWM89390.1"/>
    </source>
</evidence>
<comment type="caution">
    <text evidence="1">The sequence shown here is derived from an EMBL/GenBank/DDBJ whole genome shotgun (WGS) entry which is preliminary data.</text>
</comment>
<reference evidence="2" key="1">
    <citation type="journal article" date="2017" name="Plant J.">
        <title>The pomegranate (Punica granatum L.) genome and the genomics of punicalagin biosynthesis.</title>
        <authorList>
            <person name="Qin G."/>
            <person name="Xu C."/>
            <person name="Ming R."/>
            <person name="Tang H."/>
            <person name="Guyot R."/>
            <person name="Kramer E.M."/>
            <person name="Hu Y."/>
            <person name="Yi X."/>
            <person name="Qi Y."/>
            <person name="Xu X."/>
            <person name="Gao Z."/>
            <person name="Pan H."/>
            <person name="Jian J."/>
            <person name="Tian Y."/>
            <person name="Yue Z."/>
            <person name="Xu Y."/>
        </authorList>
    </citation>
    <scope>NUCLEOTIDE SEQUENCE [LARGE SCALE GENOMIC DNA]</scope>
    <source>
        <strain evidence="2">cv. Dabenzi</strain>
    </source>
</reference>
<sequence>MMILEQPPHLSDQFVEAEIQECWKAEKEECRKAELQECWKAMICGCGREEMRKREEESNFVRTLKPKGSQS</sequence>
<accession>A0A218XX36</accession>
<proteinExistence type="predicted"/>
<evidence type="ECO:0000313" key="2">
    <source>
        <dbReference type="Proteomes" id="UP000197138"/>
    </source>
</evidence>
<organism evidence="1 2">
    <name type="scientific">Punica granatum</name>
    <name type="common">Pomegranate</name>
    <dbReference type="NCBI Taxonomy" id="22663"/>
    <lineage>
        <taxon>Eukaryota</taxon>
        <taxon>Viridiplantae</taxon>
        <taxon>Streptophyta</taxon>
        <taxon>Embryophyta</taxon>
        <taxon>Tracheophyta</taxon>
        <taxon>Spermatophyta</taxon>
        <taxon>Magnoliopsida</taxon>
        <taxon>eudicotyledons</taxon>
        <taxon>Gunneridae</taxon>
        <taxon>Pentapetalae</taxon>
        <taxon>rosids</taxon>
        <taxon>malvids</taxon>
        <taxon>Myrtales</taxon>
        <taxon>Lythraceae</taxon>
        <taxon>Punica</taxon>
    </lineage>
</organism>
<protein>
    <submittedName>
        <fullName evidence="1">Uncharacterized protein</fullName>
    </submittedName>
</protein>
<dbReference type="AlphaFoldDB" id="A0A218XX36"/>
<dbReference type="EMBL" id="MTKT01000666">
    <property type="protein sequence ID" value="OWM89390.1"/>
    <property type="molecule type" value="Genomic_DNA"/>
</dbReference>
<name>A0A218XX36_PUNGR</name>